<proteinExistence type="predicted"/>
<dbReference type="Proteomes" id="UP000263012">
    <property type="component" value="Chromosome"/>
</dbReference>
<dbReference type="EMBL" id="CP025066">
    <property type="protein sequence ID" value="AUX09538.1"/>
    <property type="molecule type" value="Genomic_DNA"/>
</dbReference>
<keyword evidence="1" id="KW-0813">Transport</keyword>
<sequence length="116" mass="12945">MSANTDTADETGPDLSPESFGVENESMEDKLYTVKYEDSGESHLDVKVPGICEERCVNDDCVNVCPADVWQRDDNGVPHIYYENCLECGSCRWGCRHGNVVWTYPERGAGVTYKKG</sequence>
<feature type="region of interest" description="Disordered" evidence="6">
    <location>
        <begin position="1"/>
        <end position="26"/>
    </location>
</feature>
<keyword evidence="2" id="KW-0479">Metal-binding</keyword>
<dbReference type="InterPro" id="IPR012206">
    <property type="entry name" value="Fd_FixX"/>
</dbReference>
<accession>A0A343TKB6</accession>
<evidence type="ECO:0000256" key="5">
    <source>
        <dbReference type="ARBA" id="ARBA00023014"/>
    </source>
</evidence>
<dbReference type="PANTHER" id="PTHR43082">
    <property type="entry name" value="FERREDOXIN-LIKE"/>
    <property type="match status" value="1"/>
</dbReference>
<dbReference type="RefSeq" id="WP_119818268.1">
    <property type="nucleotide sequence ID" value="NZ_CP025066.1"/>
</dbReference>
<gene>
    <name evidence="8" type="primary">fixX</name>
    <name evidence="8" type="ORF">AArcSl_1912</name>
</gene>
<evidence type="ECO:0000256" key="4">
    <source>
        <dbReference type="ARBA" id="ARBA00023004"/>
    </source>
</evidence>
<evidence type="ECO:0000256" key="1">
    <source>
        <dbReference type="ARBA" id="ARBA00022448"/>
    </source>
</evidence>
<evidence type="ECO:0000256" key="6">
    <source>
        <dbReference type="SAM" id="MobiDB-lite"/>
    </source>
</evidence>
<dbReference type="KEGG" id="hdf:AArcSl_1912"/>
<dbReference type="AlphaFoldDB" id="A0A343TKB6"/>
<keyword evidence="4" id="KW-0408">Iron</keyword>
<evidence type="ECO:0000313" key="9">
    <source>
        <dbReference type="Proteomes" id="UP000263012"/>
    </source>
</evidence>
<keyword evidence="9" id="KW-1185">Reference proteome</keyword>
<dbReference type="SUPFAM" id="SSF54862">
    <property type="entry name" value="4Fe-4S ferredoxins"/>
    <property type="match status" value="1"/>
</dbReference>
<dbReference type="InterPro" id="IPR017896">
    <property type="entry name" value="4Fe4S_Fe-S-bd"/>
</dbReference>
<dbReference type="PROSITE" id="PS51379">
    <property type="entry name" value="4FE4S_FER_2"/>
    <property type="match status" value="1"/>
</dbReference>
<feature type="domain" description="4Fe-4S ferredoxin-type" evidence="7">
    <location>
        <begin position="76"/>
        <end position="105"/>
    </location>
</feature>
<evidence type="ECO:0000259" key="7">
    <source>
        <dbReference type="PROSITE" id="PS51379"/>
    </source>
</evidence>
<evidence type="ECO:0000256" key="2">
    <source>
        <dbReference type="ARBA" id="ARBA00022723"/>
    </source>
</evidence>
<reference evidence="9" key="1">
    <citation type="submission" date="2017-11" db="EMBL/GenBank/DDBJ databases">
        <title>Phenotypic and genomic properties of facultatively anaerobic sulfur-reducing natronoarchaea from hypersaline soda lakes.</title>
        <authorList>
            <person name="Sorokin D.Y."/>
            <person name="Kublanov I.V."/>
            <person name="Roman P."/>
            <person name="Sinninghe Damste J.S."/>
            <person name="Golyshin P.N."/>
            <person name="Rojo D."/>
            <person name="Ciordia S."/>
            <person name="Mena M.D.C."/>
            <person name="Ferrer M."/>
            <person name="Messina E."/>
            <person name="Smedile F."/>
            <person name="La Spada G."/>
            <person name="La Cono V."/>
            <person name="Yakimov M.M."/>
        </authorList>
    </citation>
    <scope>NUCLEOTIDE SEQUENCE [LARGE SCALE GENOMIC DNA]</scope>
    <source>
        <strain evidence="9">AArc-Sl</strain>
    </source>
</reference>
<dbReference type="GO" id="GO:0005506">
    <property type="term" value="F:iron ion binding"/>
    <property type="evidence" value="ECO:0007669"/>
    <property type="project" value="InterPro"/>
</dbReference>
<organism evidence="8 9">
    <name type="scientific">Halalkaliarchaeum desulfuricum</name>
    <dbReference type="NCBI Taxonomy" id="2055893"/>
    <lineage>
        <taxon>Archaea</taxon>
        <taxon>Methanobacteriati</taxon>
        <taxon>Methanobacteriota</taxon>
        <taxon>Stenosarchaea group</taxon>
        <taxon>Halobacteria</taxon>
        <taxon>Halobacteriales</taxon>
        <taxon>Haloferacaceae</taxon>
        <taxon>Halalkaliarchaeum</taxon>
    </lineage>
</organism>
<dbReference type="PANTHER" id="PTHR43082:SF3">
    <property type="entry name" value="FERREDOXIN-LIKE PROTEIN YDIT"/>
    <property type="match status" value="1"/>
</dbReference>
<dbReference type="OrthoDB" id="7950at2157"/>
<protein>
    <submittedName>
        <fullName evidence="8">Iron-sulfur cluster-binding protein FixX</fullName>
    </submittedName>
</protein>
<evidence type="ECO:0000256" key="3">
    <source>
        <dbReference type="ARBA" id="ARBA00022982"/>
    </source>
</evidence>
<dbReference type="Gene3D" id="3.30.70.20">
    <property type="match status" value="1"/>
</dbReference>
<keyword evidence="5" id="KW-0411">Iron-sulfur</keyword>
<evidence type="ECO:0000313" key="8">
    <source>
        <dbReference type="EMBL" id="AUX09538.1"/>
    </source>
</evidence>
<name>A0A343TKB6_9EURY</name>
<dbReference type="GeneID" id="37878267"/>
<keyword evidence="3" id="KW-0249">Electron transport</keyword>
<dbReference type="GO" id="GO:0051536">
    <property type="term" value="F:iron-sulfur cluster binding"/>
    <property type="evidence" value="ECO:0007669"/>
    <property type="project" value="UniProtKB-KW"/>
</dbReference>